<evidence type="ECO:0000313" key="2">
    <source>
        <dbReference type="EMBL" id="CAH9103507.1"/>
    </source>
</evidence>
<keyword evidence="3" id="KW-1185">Reference proteome</keyword>
<dbReference type="EMBL" id="CAMAPE010000045">
    <property type="protein sequence ID" value="CAH9103507.1"/>
    <property type="molecule type" value="Genomic_DNA"/>
</dbReference>
<dbReference type="InterPro" id="IPR008395">
    <property type="entry name" value="Agenet-like_dom"/>
</dbReference>
<feature type="domain" description="BAH" evidence="1">
    <location>
        <begin position="157"/>
        <end position="275"/>
    </location>
</feature>
<protein>
    <recommendedName>
        <fullName evidence="1">BAH domain-containing protein</fullName>
    </recommendedName>
</protein>
<reference evidence="2" key="1">
    <citation type="submission" date="2022-07" db="EMBL/GenBank/DDBJ databases">
        <authorList>
            <person name="Macas J."/>
            <person name="Novak P."/>
            <person name="Neumann P."/>
        </authorList>
    </citation>
    <scope>NUCLEOTIDE SEQUENCE</scope>
</reference>
<dbReference type="CDD" id="cd20405">
    <property type="entry name" value="Tudor_Agenet_AtDUF_rpt1_3"/>
    <property type="match status" value="1"/>
</dbReference>
<dbReference type="Pfam" id="PF05641">
    <property type="entry name" value="Agenet"/>
    <property type="match status" value="1"/>
</dbReference>
<dbReference type="InterPro" id="IPR001025">
    <property type="entry name" value="BAH_dom"/>
</dbReference>
<proteinExistence type="predicted"/>
<dbReference type="Gene3D" id="2.30.30.490">
    <property type="match status" value="1"/>
</dbReference>
<dbReference type="InterPro" id="IPR043151">
    <property type="entry name" value="BAH_sf"/>
</dbReference>
<gene>
    <name evidence="2" type="ORF">CEURO_LOCUS16151</name>
</gene>
<dbReference type="PANTHER" id="PTHR31917:SF58">
    <property type="entry name" value="AGENET AND BROMO-ADJACENT HOMOLOGY (BAH) DOMAIN-CONTAINING PROTEIN"/>
    <property type="match status" value="1"/>
</dbReference>
<comment type="caution">
    <text evidence="2">The sequence shown here is derived from an EMBL/GenBank/DDBJ whole genome shotgun (WGS) entry which is preliminary data.</text>
</comment>
<dbReference type="Proteomes" id="UP001152484">
    <property type="component" value="Unassembled WGS sequence"/>
</dbReference>
<organism evidence="2 3">
    <name type="scientific">Cuscuta europaea</name>
    <name type="common">European dodder</name>
    <dbReference type="NCBI Taxonomy" id="41803"/>
    <lineage>
        <taxon>Eukaryota</taxon>
        <taxon>Viridiplantae</taxon>
        <taxon>Streptophyta</taxon>
        <taxon>Embryophyta</taxon>
        <taxon>Tracheophyta</taxon>
        <taxon>Spermatophyta</taxon>
        <taxon>Magnoliopsida</taxon>
        <taxon>eudicotyledons</taxon>
        <taxon>Gunneridae</taxon>
        <taxon>Pentapetalae</taxon>
        <taxon>asterids</taxon>
        <taxon>lamiids</taxon>
        <taxon>Solanales</taxon>
        <taxon>Convolvulaceae</taxon>
        <taxon>Cuscuteae</taxon>
        <taxon>Cuscuta</taxon>
        <taxon>Cuscuta subgen. Cuscuta</taxon>
    </lineage>
</organism>
<name>A0A9P0ZLW0_CUSEU</name>
<accession>A0A9P0ZLW0</accession>
<dbReference type="SMART" id="SM00439">
    <property type="entry name" value="BAH"/>
    <property type="match status" value="1"/>
</dbReference>
<dbReference type="InterPro" id="IPR014002">
    <property type="entry name" value="Agenet_dom_plant"/>
</dbReference>
<dbReference type="PROSITE" id="PS51038">
    <property type="entry name" value="BAH"/>
    <property type="match status" value="1"/>
</dbReference>
<sequence>MAASAKAPFYLSWYRAFLPNGNCRKEVRYYLKRSDGLSDLAVVGTEKGTRHMSYNYAIKDVSLISASCPLSVPKLRKRREVVDWLNSIVSDMLHPQDTREACGTSKNIASGLNASNTLEDVVLQRSEQPFKTFTWVGSPRAVKKNRSHYISFCRNGVRISVHDFVYVLAEFDKRLVAYLDDMYEDSRGNRMVVVRWFHKIDEVDILLPNNNYNDREILFSLCLQNLSIECVDGLATVLSPQHYQSLVSLPNHTHTGPFVCHRLFDNDELKSFDITSVKGYWRQELLKHHMSFSSPKKMHSEEFSGDIVGNRPYKRLRISKDSVPRKWAFKSPQKQCNGSSLAPMEISNSNEACLDVMLHRKDTVREEHVLKFDIGSQVEIMSQDSGLRGCWFRGVVIKKHKNKVKVQYKDVKDAEDEAKNLEEWVLSTKLAAPDKFGLRINGRTLLRPSPSPRKGRVSWAFNVGVSVDAWWNAGWWEGIVVQKESENWLHIYFPGEKQTQIFSHDNLRHSQEWLIDGWKHLKENPDLIPVLCGGVQTVTGAVKESLDHVICTDIDASVRCAHHRPEKPPKVNVVFAKQGNLDGLGGASDLSKDNRLGQLQWKSFRKRRLSRSPPVNKAHFGFNKNQNVNEESNSFFSSSLKADPGNCKYMTDSLFNSSVVSPLNSLVMSQ</sequence>
<dbReference type="Pfam" id="PF01426">
    <property type="entry name" value="BAH"/>
    <property type="match status" value="1"/>
</dbReference>
<dbReference type="AlphaFoldDB" id="A0A9P0ZLW0"/>
<dbReference type="SMART" id="SM00743">
    <property type="entry name" value="Agenet"/>
    <property type="match status" value="2"/>
</dbReference>
<evidence type="ECO:0000313" key="3">
    <source>
        <dbReference type="Proteomes" id="UP001152484"/>
    </source>
</evidence>
<dbReference type="GO" id="GO:0003682">
    <property type="term" value="F:chromatin binding"/>
    <property type="evidence" value="ECO:0007669"/>
    <property type="project" value="InterPro"/>
</dbReference>
<dbReference type="OrthoDB" id="1883212at2759"/>
<evidence type="ECO:0000259" key="1">
    <source>
        <dbReference type="PROSITE" id="PS51038"/>
    </source>
</evidence>
<dbReference type="PANTHER" id="PTHR31917">
    <property type="entry name" value="AGENET DOMAIN-CONTAINING PROTEIN-RELATED"/>
    <property type="match status" value="1"/>
</dbReference>